<sequence length="54" mass="6045">MSMIRPVKFSSPRISRSRTRCSFGKSGVKFSKSMRCLTLSGGRPFTDSTRTKAK</sequence>
<evidence type="ECO:0000313" key="2">
    <source>
        <dbReference type="EMBL" id="EJW95106.1"/>
    </source>
</evidence>
<comment type="caution">
    <text evidence="2">The sequence shown here is derived from an EMBL/GenBank/DDBJ whole genome shotgun (WGS) entry which is preliminary data.</text>
</comment>
<dbReference type="EMBL" id="AMCI01005999">
    <property type="protein sequence ID" value="EJW95106.1"/>
    <property type="molecule type" value="Genomic_DNA"/>
</dbReference>
<evidence type="ECO:0000256" key="1">
    <source>
        <dbReference type="SAM" id="MobiDB-lite"/>
    </source>
</evidence>
<gene>
    <name evidence="2" type="ORF">EVA_16786</name>
</gene>
<name>J9FJN8_9ZZZZ</name>
<dbReference type="AlphaFoldDB" id="J9FJN8"/>
<protein>
    <submittedName>
        <fullName evidence="2">Uncharacterized protein</fullName>
    </submittedName>
</protein>
<feature type="region of interest" description="Disordered" evidence="1">
    <location>
        <begin position="1"/>
        <end position="20"/>
    </location>
</feature>
<accession>J9FJN8</accession>
<proteinExistence type="predicted"/>
<reference evidence="2" key="1">
    <citation type="journal article" date="2012" name="PLoS ONE">
        <title>Gene sets for utilization of primary and secondary nutrition supplies in the distal gut of endangered iberian lynx.</title>
        <authorList>
            <person name="Alcaide M."/>
            <person name="Messina E."/>
            <person name="Richter M."/>
            <person name="Bargiela R."/>
            <person name="Peplies J."/>
            <person name="Huws S.A."/>
            <person name="Newbold C.J."/>
            <person name="Golyshin P.N."/>
            <person name="Simon M.A."/>
            <person name="Lopez G."/>
            <person name="Yakimov M.M."/>
            <person name="Ferrer M."/>
        </authorList>
    </citation>
    <scope>NUCLEOTIDE SEQUENCE</scope>
</reference>
<organism evidence="2">
    <name type="scientific">gut metagenome</name>
    <dbReference type="NCBI Taxonomy" id="749906"/>
    <lineage>
        <taxon>unclassified sequences</taxon>
        <taxon>metagenomes</taxon>
        <taxon>organismal metagenomes</taxon>
    </lineage>
</organism>